<dbReference type="eggNOG" id="KOG0626">
    <property type="taxonomic scope" value="Eukaryota"/>
</dbReference>
<dbReference type="GO" id="GO:0005975">
    <property type="term" value="P:carbohydrate metabolic process"/>
    <property type="evidence" value="ECO:0007669"/>
    <property type="project" value="InterPro"/>
</dbReference>
<protein>
    <submittedName>
        <fullName evidence="5">Glycoside hydrolase</fullName>
    </submittedName>
</protein>
<dbReference type="RefSeq" id="XP_005648866.1">
    <property type="nucleotide sequence ID" value="XM_005648809.1"/>
</dbReference>
<dbReference type="PRINTS" id="PR00131">
    <property type="entry name" value="GLHYDRLASE1"/>
</dbReference>
<reference evidence="5 6" key="1">
    <citation type="journal article" date="2012" name="Genome Biol.">
        <title>The genome of the polar eukaryotic microalga coccomyxa subellipsoidea reveals traits of cold adaptation.</title>
        <authorList>
            <person name="Blanc G."/>
            <person name="Agarkova I."/>
            <person name="Grimwood J."/>
            <person name="Kuo A."/>
            <person name="Brueggeman A."/>
            <person name="Dunigan D."/>
            <person name="Gurnon J."/>
            <person name="Ladunga I."/>
            <person name="Lindquist E."/>
            <person name="Lucas S."/>
            <person name="Pangilinan J."/>
            <person name="Proschold T."/>
            <person name="Salamov A."/>
            <person name="Schmutz J."/>
            <person name="Weeks D."/>
            <person name="Yamada T."/>
            <person name="Claverie J.M."/>
            <person name="Grigoriev I."/>
            <person name="Van Etten J."/>
            <person name="Lomsadze A."/>
            <person name="Borodovsky M."/>
        </authorList>
    </citation>
    <scope>NUCLEOTIDE SEQUENCE [LARGE SCALE GENOMIC DNA]</scope>
    <source>
        <strain evidence="5 6">C-169</strain>
    </source>
</reference>
<dbReference type="PANTHER" id="PTHR10353">
    <property type="entry name" value="GLYCOSYL HYDROLASE"/>
    <property type="match status" value="1"/>
</dbReference>
<organism evidence="5 6">
    <name type="scientific">Coccomyxa subellipsoidea (strain C-169)</name>
    <name type="common">Green microalga</name>
    <dbReference type="NCBI Taxonomy" id="574566"/>
    <lineage>
        <taxon>Eukaryota</taxon>
        <taxon>Viridiplantae</taxon>
        <taxon>Chlorophyta</taxon>
        <taxon>core chlorophytes</taxon>
        <taxon>Trebouxiophyceae</taxon>
        <taxon>Trebouxiophyceae incertae sedis</taxon>
        <taxon>Coccomyxaceae</taxon>
        <taxon>Coccomyxa</taxon>
        <taxon>Coccomyxa subellipsoidea</taxon>
    </lineage>
</organism>
<evidence type="ECO:0000313" key="5">
    <source>
        <dbReference type="EMBL" id="EIE24322.1"/>
    </source>
</evidence>
<dbReference type="InterPro" id="IPR017853">
    <property type="entry name" value="GH"/>
</dbReference>
<dbReference type="OrthoDB" id="65569at2759"/>
<dbReference type="AlphaFoldDB" id="I0Z103"/>
<dbReference type="PANTHER" id="PTHR10353:SF36">
    <property type="entry name" value="LP05116P"/>
    <property type="match status" value="1"/>
</dbReference>
<accession>I0Z103</accession>
<dbReference type="InterPro" id="IPR001360">
    <property type="entry name" value="Glyco_hydro_1"/>
</dbReference>
<keyword evidence="2 5" id="KW-0378">Hydrolase</keyword>
<evidence type="ECO:0000256" key="2">
    <source>
        <dbReference type="ARBA" id="ARBA00022801"/>
    </source>
</evidence>
<dbReference type="KEGG" id="csl:COCSUDRAFT_14587"/>
<dbReference type="SUPFAM" id="SSF51445">
    <property type="entry name" value="(Trans)glycosidases"/>
    <property type="match status" value="1"/>
</dbReference>
<evidence type="ECO:0000256" key="1">
    <source>
        <dbReference type="ARBA" id="ARBA00010838"/>
    </source>
</evidence>
<gene>
    <name evidence="5" type="ORF">COCSUDRAFT_14587</name>
</gene>
<keyword evidence="6" id="KW-1185">Reference proteome</keyword>
<comment type="caution">
    <text evidence="5">The sequence shown here is derived from an EMBL/GenBank/DDBJ whole genome shotgun (WGS) entry which is preliminary data.</text>
</comment>
<dbReference type="Gene3D" id="3.20.20.80">
    <property type="entry name" value="Glycosidases"/>
    <property type="match status" value="1"/>
</dbReference>
<comment type="similarity">
    <text evidence="1 4">Belongs to the glycosyl hydrolase 1 family.</text>
</comment>
<dbReference type="Proteomes" id="UP000007264">
    <property type="component" value="Unassembled WGS sequence"/>
</dbReference>
<dbReference type="GeneID" id="17042320"/>
<evidence type="ECO:0000256" key="3">
    <source>
        <dbReference type="ARBA" id="ARBA00023295"/>
    </source>
</evidence>
<name>I0Z103_COCSC</name>
<keyword evidence="3" id="KW-0326">Glycosidase</keyword>
<dbReference type="Pfam" id="PF00232">
    <property type="entry name" value="Glyco_hydro_1"/>
    <property type="match status" value="1"/>
</dbReference>
<evidence type="ECO:0000313" key="6">
    <source>
        <dbReference type="Proteomes" id="UP000007264"/>
    </source>
</evidence>
<evidence type="ECO:0000256" key="4">
    <source>
        <dbReference type="RuleBase" id="RU003690"/>
    </source>
</evidence>
<sequence>MSSVAWHVQFEGAYRADGKGASIWDTFTNNHTVFPGGRTVHKNDTGNVAVDFYHDYKQILLLAKQLSAKQWRVSVSWARIYPQGDGVVNQKGLDYYKEMVDFMVAIGIEPVLTCYHWDLPQALQDRFGGWNSEDIVPIFANYTATLFEALGESVKYWTTINEPKTFCWEGYGSGIHAPGIKEPEQVANCIVNVLKAHAAAVKVFRKVVPGGMIAMNLNAESSLPFDDSSEMDKAAAQRKTDFELGVFADPIYFGQFPDSVRARIPYLPEISPELAKDLKGSFDYFALNHYTSSYARFKHNATCVLGITDYEVGHSNKDGFVIGEEGDSEWLYSVPFGFRMILNYVNDRYRLDWISVTENGFQVKGEDDMALDQVLNDKPRIKYLEDYIKNAVEAVVIDKVPVSSYFVWSLLDNFEWQDGYSKHFGVVHVDRATLKQTLKASARVLANLFQDAGNN</sequence>
<proteinExistence type="inferred from homology"/>
<dbReference type="EMBL" id="AGSI01000006">
    <property type="protein sequence ID" value="EIE24322.1"/>
    <property type="molecule type" value="Genomic_DNA"/>
</dbReference>
<dbReference type="GO" id="GO:0008422">
    <property type="term" value="F:beta-glucosidase activity"/>
    <property type="evidence" value="ECO:0007669"/>
    <property type="project" value="TreeGrafter"/>
</dbReference>